<name>A0AB38Z3P3_9CAUD</name>
<evidence type="ECO:0000313" key="1">
    <source>
        <dbReference type="EMBL" id="WNV45725.1"/>
    </source>
</evidence>
<reference evidence="1" key="1">
    <citation type="submission" date="2023-08" db="EMBL/GenBank/DDBJ databases">
        <authorList>
            <person name="Rotman E.R."/>
            <person name="Mimee M."/>
        </authorList>
    </citation>
    <scope>NUCLEOTIDE SEQUENCE</scope>
</reference>
<gene>
    <name evidence="1" type="ORF">FVZTVLPZ_CDS0228</name>
</gene>
<proteinExistence type="predicted"/>
<accession>A0AB38Z3P3</accession>
<protein>
    <submittedName>
        <fullName evidence="1">Uncharacterized protein</fullName>
    </submittedName>
</protein>
<organism evidence="1">
    <name type="scientific">Klebsiella phage vB_KpnM_Iguana_ER37</name>
    <dbReference type="NCBI Taxonomy" id="3076781"/>
    <lineage>
        <taxon>Viruses</taxon>
        <taxon>Duplodnaviria</taxon>
        <taxon>Heunggongvirae</taxon>
        <taxon>Uroviricota</taxon>
        <taxon>Caudoviricetes</taxon>
    </lineage>
</organism>
<sequence>MNNQAGDNSPAFLCKIVNMARSQRSNALTRVTH</sequence>
<dbReference type="EMBL" id="OR472445">
    <property type="protein sequence ID" value="WNV45725.1"/>
    <property type="molecule type" value="Genomic_DNA"/>
</dbReference>